<feature type="compositionally biased region" description="Polar residues" evidence="1">
    <location>
        <begin position="394"/>
        <end position="410"/>
    </location>
</feature>
<feature type="compositionally biased region" description="Pro residues" evidence="1">
    <location>
        <begin position="225"/>
        <end position="238"/>
    </location>
</feature>
<feature type="compositionally biased region" description="Polar residues" evidence="1">
    <location>
        <begin position="280"/>
        <end position="291"/>
    </location>
</feature>
<protein>
    <submittedName>
        <fullName evidence="2">Reticulocyte-binding protein 2 a</fullName>
    </submittedName>
</protein>
<dbReference type="EMBL" id="LNIX01000063">
    <property type="protein sequence ID" value="OXA37198.1"/>
    <property type="molecule type" value="Genomic_DNA"/>
</dbReference>
<proteinExistence type="predicted"/>
<dbReference type="Proteomes" id="UP000198287">
    <property type="component" value="Unassembled WGS sequence"/>
</dbReference>
<feature type="compositionally biased region" description="Pro residues" evidence="1">
    <location>
        <begin position="79"/>
        <end position="88"/>
    </location>
</feature>
<dbReference type="STRING" id="158441.A0A226CXD2"/>
<feature type="region of interest" description="Disordered" evidence="1">
    <location>
        <begin position="1"/>
        <end position="90"/>
    </location>
</feature>
<reference evidence="2 3" key="1">
    <citation type="submission" date="2015-12" db="EMBL/GenBank/DDBJ databases">
        <title>The genome of Folsomia candida.</title>
        <authorList>
            <person name="Faddeeva A."/>
            <person name="Derks M.F."/>
            <person name="Anvar Y."/>
            <person name="Smit S."/>
            <person name="Van Straalen N."/>
            <person name="Roelofs D."/>
        </authorList>
    </citation>
    <scope>NUCLEOTIDE SEQUENCE [LARGE SCALE GENOMIC DNA]</scope>
    <source>
        <strain evidence="2 3">VU population</strain>
        <tissue evidence="2">Whole body</tissue>
    </source>
</reference>
<feature type="compositionally biased region" description="Basic and acidic residues" evidence="1">
    <location>
        <begin position="245"/>
        <end position="257"/>
    </location>
</feature>
<evidence type="ECO:0000313" key="3">
    <source>
        <dbReference type="Proteomes" id="UP000198287"/>
    </source>
</evidence>
<sequence length="592" mass="67310">MERGDGFWSTGNKGWKTRREQQDAYRKALDNQIQERKKIGDQGRPKFRVPESPKIDPVQHLMPWLNAAGGPPASEQSHPPQPQQPAPVPQVAHQYLQPQQVYGTPPNQPVANYYYVSNPVLPPIQQHQGQVVQPQPSVILSTQQQQQQIHPSEISRDQQGSFAYFGSSPIPPPPAFVSNPAVYSTAYGGMDPASNAPVMTQHQLPTPGYHHIPAPVPQQQLPYTHPQPIPVPPPPAGPAPYHTASDNKLREDQRSNHDTTSGVAAYRQKSEKDLTKKVHVSQTSEELPNSQSKDDYRMELAKQVDEKRRKDEERLKREQDEEERLQRKIREDQERLQRELEEDLRRAQEKEEDEKRKASEKVKISELAKKKLEEEKAEIEKQRQKSYAERQEQLKNAASNSRAALSTSPSRYYHRDNSDPSWSWDSTPVRSIKKANNAAHSEEGSGDATNQSEHNRRNPQQFSHPPSVKTSARSNRSSRAEYDDFEDTQPTSACSSKTYSVSESCHEDHNHDQNCSGIPSGLSKSAEEVGPTSTEMMMCPRCARSFSSSDIAYPKSDVERQKVLNFLDNIKKRLREDQDKVMRMRDGFGWTR</sequence>
<feature type="compositionally biased region" description="Basic and acidic residues" evidence="1">
    <location>
        <begin position="292"/>
        <end position="393"/>
    </location>
</feature>
<evidence type="ECO:0000313" key="2">
    <source>
        <dbReference type="EMBL" id="OXA37198.1"/>
    </source>
</evidence>
<feature type="compositionally biased region" description="Basic and acidic residues" evidence="1">
    <location>
        <begin position="17"/>
        <end position="54"/>
    </location>
</feature>
<organism evidence="2 3">
    <name type="scientific">Folsomia candida</name>
    <name type="common">Springtail</name>
    <dbReference type="NCBI Taxonomy" id="158441"/>
    <lineage>
        <taxon>Eukaryota</taxon>
        <taxon>Metazoa</taxon>
        <taxon>Ecdysozoa</taxon>
        <taxon>Arthropoda</taxon>
        <taxon>Hexapoda</taxon>
        <taxon>Collembola</taxon>
        <taxon>Entomobryomorpha</taxon>
        <taxon>Isotomoidea</taxon>
        <taxon>Isotomidae</taxon>
        <taxon>Proisotominae</taxon>
        <taxon>Folsomia</taxon>
    </lineage>
</organism>
<accession>A0A226CXD2</accession>
<evidence type="ECO:0000256" key="1">
    <source>
        <dbReference type="SAM" id="MobiDB-lite"/>
    </source>
</evidence>
<feature type="compositionally biased region" description="Polar residues" evidence="1">
    <location>
        <begin position="447"/>
        <end position="477"/>
    </location>
</feature>
<feature type="region of interest" description="Disordered" evidence="1">
    <location>
        <begin position="205"/>
        <end position="493"/>
    </location>
</feature>
<gene>
    <name evidence="2" type="ORF">Fcan01_28067</name>
</gene>
<name>A0A226CXD2_FOLCA</name>
<feature type="compositionally biased region" description="Polar residues" evidence="1">
    <location>
        <begin position="419"/>
        <end position="429"/>
    </location>
</feature>
<comment type="caution">
    <text evidence="2">The sequence shown here is derived from an EMBL/GenBank/DDBJ whole genome shotgun (WGS) entry which is preliminary data.</text>
</comment>
<dbReference type="AlphaFoldDB" id="A0A226CXD2"/>
<feature type="region of interest" description="Disordered" evidence="1">
    <location>
        <begin position="505"/>
        <end position="533"/>
    </location>
</feature>
<keyword evidence="3" id="KW-1185">Reference proteome</keyword>